<dbReference type="Proteomes" id="UP000603200">
    <property type="component" value="Unassembled WGS sequence"/>
</dbReference>
<dbReference type="SUPFAM" id="SSF56349">
    <property type="entry name" value="DNA breaking-rejoining enzymes"/>
    <property type="match status" value="1"/>
</dbReference>
<evidence type="ECO:0000256" key="2">
    <source>
        <dbReference type="SAM" id="MobiDB-lite"/>
    </source>
</evidence>
<dbReference type="InterPro" id="IPR013762">
    <property type="entry name" value="Integrase-like_cat_sf"/>
</dbReference>
<dbReference type="EMBL" id="BOMN01000030">
    <property type="protein sequence ID" value="GIE19509.1"/>
    <property type="molecule type" value="Genomic_DNA"/>
</dbReference>
<feature type="region of interest" description="Disordered" evidence="2">
    <location>
        <begin position="52"/>
        <end position="143"/>
    </location>
</feature>
<gene>
    <name evidence="3" type="ORF">Ahu01nite_026110</name>
</gene>
<protein>
    <recommendedName>
        <fullName evidence="5">Phage integrase family protein</fullName>
    </recommendedName>
</protein>
<keyword evidence="4" id="KW-1185">Reference proteome</keyword>
<evidence type="ECO:0000313" key="4">
    <source>
        <dbReference type="Proteomes" id="UP000603200"/>
    </source>
</evidence>
<sequence length="143" mass="15228">MWIGGAAQNERAYVLVLVLGLRKGEMLGTTWDRIDLDVGEIMVDVQLQRAGHELLHRETKTPTSDDALPSRTSAQSLCKSGPSLRRQPKRLRATHGIRRSSSSRPASERRSSRATSTATGTGGVTLLASVGSPSGMLGAPAPP</sequence>
<accession>A0ABQ3ZLN9</accession>
<dbReference type="InterPro" id="IPR011010">
    <property type="entry name" value="DNA_brk_join_enz"/>
</dbReference>
<comment type="caution">
    <text evidence="3">The sequence shown here is derived from an EMBL/GenBank/DDBJ whole genome shotgun (WGS) entry which is preliminary data.</text>
</comment>
<keyword evidence="1" id="KW-0233">DNA recombination</keyword>
<organism evidence="3 4">
    <name type="scientific">Winogradskya humida</name>
    <dbReference type="NCBI Taxonomy" id="113566"/>
    <lineage>
        <taxon>Bacteria</taxon>
        <taxon>Bacillati</taxon>
        <taxon>Actinomycetota</taxon>
        <taxon>Actinomycetes</taxon>
        <taxon>Micromonosporales</taxon>
        <taxon>Micromonosporaceae</taxon>
        <taxon>Winogradskya</taxon>
    </lineage>
</organism>
<evidence type="ECO:0000256" key="1">
    <source>
        <dbReference type="ARBA" id="ARBA00023172"/>
    </source>
</evidence>
<reference evidence="3 4" key="1">
    <citation type="submission" date="2021-01" db="EMBL/GenBank/DDBJ databases">
        <title>Whole genome shotgun sequence of Actinoplanes humidus NBRC 14915.</title>
        <authorList>
            <person name="Komaki H."/>
            <person name="Tamura T."/>
        </authorList>
    </citation>
    <scope>NUCLEOTIDE SEQUENCE [LARGE SCALE GENOMIC DNA]</scope>
    <source>
        <strain evidence="3 4">NBRC 14915</strain>
    </source>
</reference>
<evidence type="ECO:0008006" key="5">
    <source>
        <dbReference type="Google" id="ProtNLM"/>
    </source>
</evidence>
<feature type="compositionally biased region" description="Basic residues" evidence="2">
    <location>
        <begin position="86"/>
        <end position="98"/>
    </location>
</feature>
<evidence type="ECO:0000313" key="3">
    <source>
        <dbReference type="EMBL" id="GIE19509.1"/>
    </source>
</evidence>
<name>A0ABQ3ZLN9_9ACTN</name>
<dbReference type="Gene3D" id="1.10.443.10">
    <property type="entry name" value="Intergrase catalytic core"/>
    <property type="match status" value="1"/>
</dbReference>
<proteinExistence type="predicted"/>